<dbReference type="Proteomes" id="UP001497744">
    <property type="component" value="Unassembled WGS sequence"/>
</dbReference>
<accession>A0AAV4M0T7</accession>
<name>A0AAV4M0T7_BABCB</name>
<reference evidence="1 2" key="1">
    <citation type="submission" date="2021-06" db="EMBL/GenBank/DDBJ databases">
        <title>Genome sequence of Babesia caballi.</title>
        <authorList>
            <person name="Yamagishi J."/>
            <person name="Kidaka T."/>
            <person name="Ochi A."/>
        </authorList>
    </citation>
    <scope>NUCLEOTIDE SEQUENCE [LARGE SCALE GENOMIC DNA]</scope>
    <source>
        <strain evidence="1">USDA-D6B2</strain>
    </source>
</reference>
<proteinExistence type="predicted"/>
<evidence type="ECO:0000313" key="2">
    <source>
        <dbReference type="Proteomes" id="UP001497744"/>
    </source>
</evidence>
<dbReference type="AlphaFoldDB" id="A0AAV4M0T7"/>
<protein>
    <submittedName>
        <fullName evidence="1">PAS domain S-box diguanylate cyclase (GGDEF) domain-containing protein, putative</fullName>
    </submittedName>
</protein>
<evidence type="ECO:0000313" key="1">
    <source>
        <dbReference type="EMBL" id="GIX65490.1"/>
    </source>
</evidence>
<gene>
    <name evidence="1" type="ORF">BcabD6B2_49250</name>
</gene>
<dbReference type="RefSeq" id="XP_067717559.1">
    <property type="nucleotide sequence ID" value="XM_067861458.1"/>
</dbReference>
<dbReference type="EMBL" id="BPLF01000005">
    <property type="protein sequence ID" value="GIX65490.1"/>
    <property type="molecule type" value="Genomic_DNA"/>
</dbReference>
<organism evidence="1 2">
    <name type="scientific">Babesia caballi</name>
    <dbReference type="NCBI Taxonomy" id="5871"/>
    <lineage>
        <taxon>Eukaryota</taxon>
        <taxon>Sar</taxon>
        <taxon>Alveolata</taxon>
        <taxon>Apicomplexa</taxon>
        <taxon>Aconoidasida</taxon>
        <taxon>Piroplasmida</taxon>
        <taxon>Babesiidae</taxon>
        <taxon>Babesia</taxon>
    </lineage>
</organism>
<comment type="caution">
    <text evidence="1">The sequence shown here is derived from an EMBL/GenBank/DDBJ whole genome shotgun (WGS) entry which is preliminary data.</text>
</comment>
<dbReference type="GeneID" id="94196971"/>
<keyword evidence="2" id="KW-1185">Reference proteome</keyword>
<sequence>MPRTARVDFEEHKKQYLSDLFARIKSSGSISLSKVILLKDLLADVDESILKETLDHFLSLCKNRDEANMLVLIHDAVLNKGKFVAIPPIASLHDIYEEDNVEPAKAIADYKREFSPSFVTQYVGDIYKAEINRLLSMQMEQLSKTNPPEPPPMVEADMSTNRKTKLIQLLGEEMGSIVARSKANVEVASKIMLKPAWLVEFFNHAKAMDPPSCGWSVLLLDRDECRQLYLDVINDGLERVKEQILFHKETPLDESLHDVPKLAMLAYSRKHQLHHVCHNITDWERIEVDRTERLNKLFNFDLMKKSGPSTPMHRSVIGGGKPLPQPFYVNPEDDPNYDPPGSTVTSRLMRKMLQGDNEDTEKYVITDLETRKKSLAEVAKAMEPFEHLTPEQLSDLVLRNCKKEYELAEAIYRRRLRGRKIEDDNELRELADMDDGETQNCNELGGNASNGIGEETASLNVDSIYDPPAGYTISCNKLLTDALVFLSMLEHLQWQFVSAVDMPVETLVHVHDMGDSTTNPKTPKLLFVGARSREAYVYAHDFIRNESKADKYRALLRASIKEEPEGKTRKNVDKLLLFGDDPVFYLKDQELLQHMVQGGVGLEIHSKLPGFTLPPDPTEHQKSTVFYRLSTSQPQPQVNCPHCGYHIFSHTVKAHDGELLVGREYEALNEDTNPQCPACGFNEGFFTQAWVTGSRGYTAEPYPTPVEDEFADAQDV</sequence>